<evidence type="ECO:0000313" key="4">
    <source>
        <dbReference type="Proteomes" id="UP000226437"/>
    </source>
</evidence>
<reference evidence="3 4" key="1">
    <citation type="submission" date="2017-10" db="EMBL/GenBank/DDBJ databases">
        <title>The draft genome sequence of Lewinella marina KCTC 32374.</title>
        <authorList>
            <person name="Wang K."/>
        </authorList>
    </citation>
    <scope>NUCLEOTIDE SEQUENCE [LARGE SCALE GENOMIC DNA]</scope>
    <source>
        <strain evidence="3 4">MKG-38</strain>
    </source>
</reference>
<dbReference type="SUPFAM" id="SSF51905">
    <property type="entry name" value="FAD/NAD(P)-binding domain"/>
    <property type="match status" value="1"/>
</dbReference>
<gene>
    <name evidence="3" type="ORF">CGL56_03510</name>
</gene>
<dbReference type="RefSeq" id="WP_099105100.1">
    <property type="nucleotide sequence ID" value="NZ_JAATJF010000001.1"/>
</dbReference>
<dbReference type="Proteomes" id="UP000226437">
    <property type="component" value="Unassembled WGS sequence"/>
</dbReference>
<comment type="caution">
    <text evidence="3">The sequence shown here is derived from an EMBL/GenBank/DDBJ whole genome shotgun (WGS) entry which is preliminary data.</text>
</comment>
<keyword evidence="4" id="KW-1185">Reference proteome</keyword>
<organism evidence="3 4">
    <name type="scientific">Neolewinella marina</name>
    <dbReference type="NCBI Taxonomy" id="438751"/>
    <lineage>
        <taxon>Bacteria</taxon>
        <taxon>Pseudomonadati</taxon>
        <taxon>Bacteroidota</taxon>
        <taxon>Saprospiria</taxon>
        <taxon>Saprospirales</taxon>
        <taxon>Lewinellaceae</taxon>
        <taxon>Neolewinella</taxon>
    </lineage>
</organism>
<dbReference type="Gene3D" id="3.50.50.60">
    <property type="entry name" value="FAD/NAD(P)-binding domain"/>
    <property type="match status" value="2"/>
</dbReference>
<dbReference type="InterPro" id="IPR036188">
    <property type="entry name" value="FAD/NAD-bd_sf"/>
</dbReference>
<name>A0A2G0CJH7_9BACT</name>
<proteinExistence type="inferred from homology"/>
<dbReference type="InterPro" id="IPR002937">
    <property type="entry name" value="Amino_oxidase"/>
</dbReference>
<evidence type="ECO:0000259" key="2">
    <source>
        <dbReference type="Pfam" id="PF01593"/>
    </source>
</evidence>
<sequence>MNALHSDVAIIGGGLSGLTLAYRLESIGRSVRLFEGRTRLGGRIHTLYPPDGPSLEMGATWLGRKHTALWDLLEELNVEVFEQRHERIALFQPGARSAVQGIHLPAGEPPSYRIRGGSDTLIQALNLRLRETDVRTGCAVTGLRRGVDGVEILTDKGLFTATTVVSTLPPDLLVRGVDLAPALPRELTDLARQTDTWMGRSIKVALTYNHPFWRENGRSGTFFSNAGPVTEMYDHSNAADDVYALKAFADPRLSELSPDRRRQRVVEQLVGVYGPAAGRYTDYRETPWAAEPFTTHPAAADLLPHQNQGHALFRRPFWDGHLWLAGTETATAFPGYMEGAVRSAEWTAARLRQ</sequence>
<dbReference type="EMBL" id="PDLO01000001">
    <property type="protein sequence ID" value="PHL00122.1"/>
    <property type="molecule type" value="Genomic_DNA"/>
</dbReference>
<dbReference type="Pfam" id="PF01593">
    <property type="entry name" value="Amino_oxidase"/>
    <property type="match status" value="2"/>
</dbReference>
<feature type="domain" description="Amine oxidase" evidence="2">
    <location>
        <begin position="15"/>
        <end position="95"/>
    </location>
</feature>
<dbReference type="AlphaFoldDB" id="A0A2G0CJH7"/>
<evidence type="ECO:0000256" key="1">
    <source>
        <dbReference type="ARBA" id="ARBA00005995"/>
    </source>
</evidence>
<comment type="similarity">
    <text evidence="1">Belongs to the flavin monoamine oxidase family.</text>
</comment>
<dbReference type="OrthoDB" id="56323at2"/>
<feature type="domain" description="Amine oxidase" evidence="2">
    <location>
        <begin position="110"/>
        <end position="351"/>
    </location>
</feature>
<dbReference type="InterPro" id="IPR050703">
    <property type="entry name" value="Flavin_MAO"/>
</dbReference>
<accession>A0A2G0CJH7</accession>
<dbReference type="PANTHER" id="PTHR43563">
    <property type="entry name" value="AMINE OXIDASE"/>
    <property type="match status" value="1"/>
</dbReference>
<dbReference type="PANTHER" id="PTHR43563:SF14">
    <property type="entry name" value="AMINE OXIDASE"/>
    <property type="match status" value="1"/>
</dbReference>
<dbReference type="SUPFAM" id="SSF54373">
    <property type="entry name" value="FAD-linked reductases, C-terminal domain"/>
    <property type="match status" value="1"/>
</dbReference>
<dbReference type="GO" id="GO:0016491">
    <property type="term" value="F:oxidoreductase activity"/>
    <property type="evidence" value="ECO:0007669"/>
    <property type="project" value="InterPro"/>
</dbReference>
<protein>
    <recommendedName>
        <fullName evidence="2">Amine oxidase domain-containing protein</fullName>
    </recommendedName>
</protein>
<evidence type="ECO:0000313" key="3">
    <source>
        <dbReference type="EMBL" id="PHL00122.1"/>
    </source>
</evidence>